<dbReference type="GO" id="GO:0046872">
    <property type="term" value="F:metal ion binding"/>
    <property type="evidence" value="ECO:0007669"/>
    <property type="project" value="UniProtKB-KW"/>
</dbReference>
<sequence>MLFKLVTWVLLAILLAVAAKVLWFLDLNKRVYNHRPGKCQLVEGPVNGAEDIEYLESEGLAFITSGIFYMAPRPGVEGKIFLYDFNDPATKYKATELKIKNKPAKFQAHGITSWVENGKVFLYVVNHHQPEFTHSIEVFEFNKVDRSLTHLKTFKHENFIRDKFVFTNDGSAQTARMNLIEMLLGLKAGSIGYFDGQDVHWLLERDSSPNGLWVDLKKMVLFVASPNSECVKVYNLAKDFKSISFISQIDLLTSPDNLYMDKTGHLWTGAHPVMSKLSELESCNRKPRAGIERAPSQVLRIQFSADYKTAEVTEPYTDDGRQLCCSATAVHDGKGNLLIGSVAAELVHCEYTEHTI</sequence>
<evidence type="ECO:0000256" key="7">
    <source>
        <dbReference type="PIRSR" id="PIRSR602640-3"/>
    </source>
</evidence>
<dbReference type="AlphaFoldDB" id="A0AA36CV13"/>
<feature type="binding site" evidence="6">
    <location>
        <position position="51"/>
    </location>
    <ligand>
        <name>Ca(2+)</name>
        <dbReference type="ChEBI" id="CHEBI:29108"/>
        <label>1</label>
        <note>catalytic</note>
    </ligand>
</feature>
<dbReference type="EMBL" id="CATQJA010002637">
    <property type="protein sequence ID" value="CAJ0575394.1"/>
    <property type="molecule type" value="Genomic_DNA"/>
</dbReference>
<comment type="cofactor">
    <cofactor evidence="6">
        <name>Ca(2+)</name>
        <dbReference type="ChEBI" id="CHEBI:29108"/>
    </cofactor>
    <text evidence="6">Binds 2 calcium ions per subunit.</text>
</comment>
<feature type="active site" description="Proton acceptor" evidence="5">
    <location>
        <position position="109"/>
    </location>
</feature>
<comment type="similarity">
    <text evidence="1">Belongs to the paraoxonase family.</text>
</comment>
<feature type="non-terminal residue" evidence="8">
    <location>
        <position position="356"/>
    </location>
</feature>
<keyword evidence="9" id="KW-1185">Reference proteome</keyword>
<protein>
    <recommendedName>
        <fullName evidence="10">Arylesterase</fullName>
    </recommendedName>
</protein>
<reference evidence="8" key="1">
    <citation type="submission" date="2023-06" db="EMBL/GenBank/DDBJ databases">
        <authorList>
            <person name="Delattre M."/>
        </authorList>
    </citation>
    <scope>NUCLEOTIDE SEQUENCE</scope>
    <source>
        <strain evidence="8">AF72</strain>
    </source>
</reference>
<feature type="disulfide bond" description="In form B" evidence="7">
    <location>
        <begin position="39"/>
        <end position="349"/>
    </location>
</feature>
<accession>A0AA36CV13</accession>
<dbReference type="Gene3D" id="2.120.10.30">
    <property type="entry name" value="TolB, C-terminal domain"/>
    <property type="match status" value="1"/>
</dbReference>
<name>A0AA36CV13_9BILA</name>
<dbReference type="InterPro" id="IPR011042">
    <property type="entry name" value="6-blade_b-propeller_TolB-like"/>
</dbReference>
<dbReference type="GO" id="GO:0004064">
    <property type="term" value="F:arylesterase activity"/>
    <property type="evidence" value="ECO:0007669"/>
    <property type="project" value="InterPro"/>
</dbReference>
<organism evidence="8 9">
    <name type="scientific">Mesorhabditis spiculigera</name>
    <dbReference type="NCBI Taxonomy" id="96644"/>
    <lineage>
        <taxon>Eukaryota</taxon>
        <taxon>Metazoa</taxon>
        <taxon>Ecdysozoa</taxon>
        <taxon>Nematoda</taxon>
        <taxon>Chromadorea</taxon>
        <taxon>Rhabditida</taxon>
        <taxon>Rhabditina</taxon>
        <taxon>Rhabditomorpha</taxon>
        <taxon>Rhabditoidea</taxon>
        <taxon>Rhabditidae</taxon>
        <taxon>Mesorhabditinae</taxon>
        <taxon>Mesorhabditis</taxon>
    </lineage>
</organism>
<feature type="binding site" evidence="6">
    <location>
        <position position="50"/>
    </location>
    <ligand>
        <name>Ca(2+)</name>
        <dbReference type="ChEBI" id="CHEBI:29108"/>
        <label>1</label>
        <note>catalytic</note>
    </ligand>
</feature>
<dbReference type="InterPro" id="IPR051288">
    <property type="entry name" value="Serum_paraoxonase/arylesterase"/>
</dbReference>
<evidence type="ECO:0000256" key="1">
    <source>
        <dbReference type="ARBA" id="ARBA00008595"/>
    </source>
</evidence>
<dbReference type="InterPro" id="IPR002640">
    <property type="entry name" value="Arylesterase"/>
</dbReference>
<dbReference type="Proteomes" id="UP001177023">
    <property type="component" value="Unassembled WGS sequence"/>
</dbReference>
<evidence type="ECO:0000256" key="4">
    <source>
        <dbReference type="ARBA" id="ARBA00023180"/>
    </source>
</evidence>
<keyword evidence="6" id="KW-0479">Metal-binding</keyword>
<keyword evidence="3 7" id="KW-1015">Disulfide bond</keyword>
<evidence type="ECO:0000256" key="5">
    <source>
        <dbReference type="PIRSR" id="PIRSR602640-1"/>
    </source>
</evidence>
<dbReference type="SUPFAM" id="SSF63829">
    <property type="entry name" value="Calcium-dependent phosphotriesterase"/>
    <property type="match status" value="1"/>
</dbReference>
<evidence type="ECO:0008006" key="10">
    <source>
        <dbReference type="Google" id="ProtNLM"/>
    </source>
</evidence>
<evidence type="ECO:0000313" key="8">
    <source>
        <dbReference type="EMBL" id="CAJ0575394.1"/>
    </source>
</evidence>
<evidence type="ECO:0000256" key="2">
    <source>
        <dbReference type="ARBA" id="ARBA00022801"/>
    </source>
</evidence>
<evidence type="ECO:0000256" key="6">
    <source>
        <dbReference type="PIRSR" id="PIRSR602640-2"/>
    </source>
</evidence>
<proteinExistence type="inferred from homology"/>
<comment type="caution">
    <text evidence="8">The sequence shown here is derived from an EMBL/GenBank/DDBJ whole genome shotgun (WGS) entry which is preliminary data.</text>
</comment>
<feature type="binding site" evidence="6">
    <location>
        <position position="256"/>
    </location>
    <ligand>
        <name>Ca(2+)</name>
        <dbReference type="ChEBI" id="CHEBI:29108"/>
        <label>1</label>
        <note>catalytic</note>
    </ligand>
</feature>
<dbReference type="Pfam" id="PF01731">
    <property type="entry name" value="Arylesterase"/>
    <property type="match status" value="1"/>
</dbReference>
<evidence type="ECO:0000256" key="3">
    <source>
        <dbReference type="ARBA" id="ARBA00023157"/>
    </source>
</evidence>
<feature type="binding site" evidence="6">
    <location>
        <position position="257"/>
    </location>
    <ligand>
        <name>Ca(2+)</name>
        <dbReference type="ChEBI" id="CHEBI:29108"/>
        <label>1</label>
        <note>catalytic</note>
    </ligand>
</feature>
<feature type="binding site" evidence="6">
    <location>
        <position position="111"/>
    </location>
    <ligand>
        <name>Ca(2+)</name>
        <dbReference type="ChEBI" id="CHEBI:29108"/>
        <label>1</label>
        <note>catalytic</note>
    </ligand>
</feature>
<keyword evidence="2" id="KW-0378">Hydrolase</keyword>
<gene>
    <name evidence="8" type="ORF">MSPICULIGERA_LOCUS13705</name>
</gene>
<evidence type="ECO:0000313" key="9">
    <source>
        <dbReference type="Proteomes" id="UP001177023"/>
    </source>
</evidence>
<dbReference type="PANTHER" id="PTHR11799:SF12">
    <property type="entry name" value="PARAOXONASE-RELATED"/>
    <property type="match status" value="1"/>
</dbReference>
<feature type="binding site" evidence="6">
    <location>
        <position position="210"/>
    </location>
    <ligand>
        <name>Ca(2+)</name>
        <dbReference type="ChEBI" id="CHEBI:29108"/>
        <label>1</label>
        <note>catalytic</note>
    </ligand>
</feature>
<keyword evidence="4" id="KW-0325">Glycoprotein</keyword>
<keyword evidence="6" id="KW-0106">Calcium</keyword>
<dbReference type="PANTHER" id="PTHR11799">
    <property type="entry name" value="PARAOXONASE"/>
    <property type="match status" value="1"/>
</dbReference>